<dbReference type="Pfam" id="PF00672">
    <property type="entry name" value="HAMP"/>
    <property type="match status" value="1"/>
</dbReference>
<keyword evidence="7" id="KW-1133">Transmembrane helix</keyword>
<dbReference type="Gene3D" id="1.10.287.950">
    <property type="entry name" value="Methyl-accepting chemotaxis protein"/>
    <property type="match status" value="1"/>
</dbReference>
<keyword evidence="4 6" id="KW-0807">Transducer</keyword>
<dbReference type="SMART" id="SM00283">
    <property type="entry name" value="MA"/>
    <property type="match status" value="1"/>
</dbReference>
<proteinExistence type="inferred from homology"/>
<feature type="transmembrane region" description="Helical" evidence="7">
    <location>
        <begin position="205"/>
        <end position="226"/>
    </location>
</feature>
<evidence type="ECO:0000256" key="5">
    <source>
        <dbReference type="ARBA" id="ARBA00029447"/>
    </source>
</evidence>
<evidence type="ECO:0000256" key="7">
    <source>
        <dbReference type="SAM" id="Phobius"/>
    </source>
</evidence>
<keyword evidence="3 7" id="KW-0472">Membrane</keyword>
<evidence type="ECO:0000256" key="3">
    <source>
        <dbReference type="ARBA" id="ARBA00023136"/>
    </source>
</evidence>
<evidence type="ECO:0000256" key="6">
    <source>
        <dbReference type="PROSITE-ProRule" id="PRU00284"/>
    </source>
</evidence>
<keyword evidence="2" id="KW-1003">Cell membrane</keyword>
<dbReference type="PRINTS" id="PR00260">
    <property type="entry name" value="CHEMTRNSDUCR"/>
</dbReference>
<dbReference type="SUPFAM" id="SSF58104">
    <property type="entry name" value="Methyl-accepting chemotaxis protein (MCP) signaling domain"/>
    <property type="match status" value="1"/>
</dbReference>
<keyword evidence="11" id="KW-1185">Reference proteome</keyword>
<evidence type="ECO:0000313" key="10">
    <source>
        <dbReference type="EMBL" id="QQZ09011.1"/>
    </source>
</evidence>
<dbReference type="Proteomes" id="UP000595691">
    <property type="component" value="Chromosome"/>
</dbReference>
<dbReference type="RefSeq" id="WP_202778061.1">
    <property type="nucleotide sequence ID" value="NZ_CP065425.1"/>
</dbReference>
<sequence length="586" mass="64328">MKKFFSFANVSYKARFTMVSVISTLVVAIVVTSISYFSDMNFLMDKLTTDSTNTVKAWSKDLNNDDILSLMESKDENSEISKSLVEHFDKLAKYQPAVAQGYIFGTELKNGTDTSVVSGPTFLMEDFKKSNLNIGDMYTQPDIIAKAIKKMKETKSLVSSEPYKDSFGTWITVLKPIMNPQGDVVAYYGVDFEAKSYIDGKHHETFIIISILIGLLIVASVIQYFIMNRAFRPIQGMMVGVEKVSNGDYSIKLKETKGEFGQLAVKFNVMVETVGNLLNSVKSASSETTDHANTLYSSVEESGKTIEQITSEITEMSSRFNTQTEATDEVLQSLQELATGVDSVARNSTDVSELSVKTEEQAQIGNESVNKVKEQMAYISSSTKNSEESILALKTRSDEISKIVQLITDVADQTNLLALNAAIEAARAGEQGKGFAVVADEVRKLAEQSRESAKQIEELISGIQIETGKAVESIQSEAKFVDEGVKLVEETEKVFSEILHSAGKVAVRIQEVSAATQQIAAGNQQVTSTFEQLSVIANKNNETVETISENIQEQEATFKTIIQSAKDMSQVAEGLDSVVSTLKADR</sequence>
<dbReference type="PROSITE" id="PS50111">
    <property type="entry name" value="CHEMOTAXIS_TRANSDUC_2"/>
    <property type="match status" value="1"/>
</dbReference>
<evidence type="ECO:0000256" key="4">
    <source>
        <dbReference type="ARBA" id="ARBA00023224"/>
    </source>
</evidence>
<feature type="domain" description="Methyl-accepting transducer" evidence="8">
    <location>
        <begin position="298"/>
        <end position="534"/>
    </location>
</feature>
<dbReference type="EMBL" id="CP065425">
    <property type="protein sequence ID" value="QQZ09011.1"/>
    <property type="molecule type" value="Genomic_DNA"/>
</dbReference>
<dbReference type="PANTHER" id="PTHR32089">
    <property type="entry name" value="METHYL-ACCEPTING CHEMOTAXIS PROTEIN MCPB"/>
    <property type="match status" value="1"/>
</dbReference>
<dbReference type="InterPro" id="IPR003660">
    <property type="entry name" value="HAMP_dom"/>
</dbReference>
<dbReference type="CDD" id="cd06225">
    <property type="entry name" value="HAMP"/>
    <property type="match status" value="1"/>
</dbReference>
<protein>
    <submittedName>
        <fullName evidence="10">Methyl-accepting chemotaxis protein</fullName>
    </submittedName>
</protein>
<evidence type="ECO:0000256" key="2">
    <source>
        <dbReference type="ARBA" id="ARBA00022475"/>
    </source>
</evidence>
<comment type="similarity">
    <text evidence="5">Belongs to the methyl-accepting chemotaxis (MCP) protein family.</text>
</comment>
<dbReference type="CDD" id="cd11386">
    <property type="entry name" value="MCP_signal"/>
    <property type="match status" value="1"/>
</dbReference>
<evidence type="ECO:0000259" key="8">
    <source>
        <dbReference type="PROSITE" id="PS50111"/>
    </source>
</evidence>
<evidence type="ECO:0000313" key="11">
    <source>
        <dbReference type="Proteomes" id="UP000595691"/>
    </source>
</evidence>
<evidence type="ECO:0000259" key="9">
    <source>
        <dbReference type="PROSITE" id="PS50885"/>
    </source>
</evidence>
<keyword evidence="7" id="KW-0812">Transmembrane</keyword>
<dbReference type="Pfam" id="PF00015">
    <property type="entry name" value="MCPsignal"/>
    <property type="match status" value="1"/>
</dbReference>
<feature type="domain" description="HAMP" evidence="9">
    <location>
        <begin position="228"/>
        <end position="279"/>
    </location>
</feature>
<accession>A0ABX7E1A4</accession>
<dbReference type="InterPro" id="IPR004090">
    <property type="entry name" value="Chemotax_Me-accpt_rcpt"/>
</dbReference>
<dbReference type="SMART" id="SM00304">
    <property type="entry name" value="HAMP"/>
    <property type="match status" value="1"/>
</dbReference>
<gene>
    <name evidence="10" type="ORF">I5776_18790</name>
</gene>
<name>A0ABX7E1A4_9BACI</name>
<dbReference type="PROSITE" id="PS50885">
    <property type="entry name" value="HAMP"/>
    <property type="match status" value="1"/>
</dbReference>
<dbReference type="PANTHER" id="PTHR32089:SF112">
    <property type="entry name" value="LYSOZYME-LIKE PROTEIN-RELATED"/>
    <property type="match status" value="1"/>
</dbReference>
<feature type="transmembrane region" description="Helical" evidence="7">
    <location>
        <begin position="16"/>
        <end position="37"/>
    </location>
</feature>
<comment type="subcellular location">
    <subcellularLocation>
        <location evidence="1">Cell membrane</location>
    </subcellularLocation>
</comment>
<organism evidence="10 11">
    <name type="scientific">Heyndrickxia vini</name>
    <dbReference type="NCBI Taxonomy" id="1476025"/>
    <lineage>
        <taxon>Bacteria</taxon>
        <taxon>Bacillati</taxon>
        <taxon>Bacillota</taxon>
        <taxon>Bacilli</taxon>
        <taxon>Bacillales</taxon>
        <taxon>Bacillaceae</taxon>
        <taxon>Heyndrickxia</taxon>
    </lineage>
</organism>
<dbReference type="InterPro" id="IPR004089">
    <property type="entry name" value="MCPsignal_dom"/>
</dbReference>
<reference evidence="10 11" key="1">
    <citation type="submission" date="2020-11" db="EMBL/GenBank/DDBJ databases">
        <title>Taxonomic evaluation of the Bacillus sporothermodurans group of bacteria based on whole genome sequences.</title>
        <authorList>
            <person name="Fiedler G."/>
            <person name="Herbstmann A.-D."/>
            <person name="Doll E."/>
            <person name="Wenning M."/>
            <person name="Brinks E."/>
            <person name="Kabisch J."/>
            <person name="Breitenwieser F."/>
            <person name="Lappann M."/>
            <person name="Boehnlein C."/>
            <person name="Franz C."/>
        </authorList>
    </citation>
    <scope>NUCLEOTIDE SEQUENCE [LARGE SCALE GENOMIC DNA]</scope>
    <source>
        <strain evidence="10 11">JCM 19841</strain>
    </source>
</reference>
<evidence type="ECO:0000256" key="1">
    <source>
        <dbReference type="ARBA" id="ARBA00004236"/>
    </source>
</evidence>